<evidence type="ECO:0000256" key="1">
    <source>
        <dbReference type="SAM" id="MobiDB-lite"/>
    </source>
</evidence>
<protein>
    <submittedName>
        <fullName evidence="2">Ferritin-like domain-containing protein</fullName>
    </submittedName>
</protein>
<feature type="region of interest" description="Disordered" evidence="1">
    <location>
        <begin position="407"/>
        <end position="431"/>
    </location>
</feature>
<sequence>MAMNPFKERGIPLEKQIRNWKQIALLPYRKQQVDAYTRTRIILMNGIENEGWFFKHSFARNTDHKEIQARLAETRRVEHQQQVTINWLNPPDQTILETSIAYEQVAIDLTAYLARTEPDPYVKEVFDFGLLEDFDHLFRFAQMLDLIEGKDPDEILQGKTDVFPGRPTQDHHNDPILRLRKHYEKNQANPISKANILTLLSAEQQTALFYKSHGFQYGSPDLRELYAEISEVEEEHVTQYESLMDPKETWHEKWVCHEFVECANYYACYTTEVDPKLKQIWEMFLGYELEHLRIAGEMLKKYDKRDPEEIVGTTLPTPGTFEENKAYVADVLFNTVNKRLMPDGAFERIDALPSNWPSYAYQRIVNASGAPSEEVVRLRMESAGQELVRASEALAKRTAEIRLRSLDAEKAPNTAPERAEEVKPQYVARAA</sequence>
<name>A0A7X6DR17_9BACT</name>
<evidence type="ECO:0000313" key="3">
    <source>
        <dbReference type="Proteomes" id="UP000534783"/>
    </source>
</evidence>
<keyword evidence="3" id="KW-1185">Reference proteome</keyword>
<accession>A0A7X6DR17</accession>
<dbReference type="EMBL" id="VTOW01000002">
    <property type="protein sequence ID" value="NKE71508.1"/>
    <property type="molecule type" value="Genomic_DNA"/>
</dbReference>
<dbReference type="SUPFAM" id="SSF47240">
    <property type="entry name" value="Ferritin-like"/>
    <property type="match status" value="1"/>
</dbReference>
<dbReference type="RefSeq" id="WP_168060202.1">
    <property type="nucleotide sequence ID" value="NZ_VTOW01000002.1"/>
</dbReference>
<dbReference type="AlphaFoldDB" id="A0A7X6DR17"/>
<organism evidence="2 3">
    <name type="scientific">Candidatus Manganitrophus noduliformans</name>
    <dbReference type="NCBI Taxonomy" id="2606439"/>
    <lineage>
        <taxon>Bacteria</taxon>
        <taxon>Pseudomonadati</taxon>
        <taxon>Nitrospirota</taxon>
        <taxon>Nitrospiria</taxon>
        <taxon>Candidatus Troglogloeales</taxon>
        <taxon>Candidatus Manganitrophaceae</taxon>
        <taxon>Candidatus Manganitrophus</taxon>
    </lineage>
</organism>
<dbReference type="Proteomes" id="UP000534783">
    <property type="component" value="Unassembled WGS sequence"/>
</dbReference>
<reference evidence="2 3" key="1">
    <citation type="journal article" date="2020" name="Nature">
        <title>Bacterial chemolithoautotrophy via manganese oxidation.</title>
        <authorList>
            <person name="Yu H."/>
            <person name="Leadbetter J.R."/>
        </authorList>
    </citation>
    <scope>NUCLEOTIDE SEQUENCE [LARGE SCALE GENOMIC DNA]</scope>
    <source>
        <strain evidence="2 3">Mn-1</strain>
    </source>
</reference>
<comment type="caution">
    <text evidence="2">The sequence shown here is derived from an EMBL/GenBank/DDBJ whole genome shotgun (WGS) entry which is preliminary data.</text>
</comment>
<evidence type="ECO:0000313" key="2">
    <source>
        <dbReference type="EMBL" id="NKE71508.1"/>
    </source>
</evidence>
<dbReference type="CDD" id="cd00657">
    <property type="entry name" value="Ferritin_like"/>
    <property type="match status" value="1"/>
</dbReference>
<proteinExistence type="predicted"/>
<gene>
    <name evidence="2" type="ORF">MNODULE_12230</name>
</gene>
<dbReference type="InterPro" id="IPR009078">
    <property type="entry name" value="Ferritin-like_SF"/>
</dbReference>